<evidence type="ECO:0000256" key="3">
    <source>
        <dbReference type="ARBA" id="ARBA00022475"/>
    </source>
</evidence>
<feature type="transmembrane region" description="Helical" evidence="10">
    <location>
        <begin position="266"/>
        <end position="288"/>
    </location>
</feature>
<evidence type="ECO:0000256" key="4">
    <source>
        <dbReference type="ARBA" id="ARBA00022692"/>
    </source>
</evidence>
<feature type="transmembrane region" description="Helical" evidence="10">
    <location>
        <begin position="57"/>
        <end position="74"/>
    </location>
</feature>
<reference evidence="12 13" key="1">
    <citation type="submission" date="2020-08" db="EMBL/GenBank/DDBJ databases">
        <title>Novel species isolated from subtropical streams in China.</title>
        <authorList>
            <person name="Lu H."/>
        </authorList>
    </citation>
    <scope>NUCLEOTIDE SEQUENCE [LARGE SCALE GENOMIC DNA]</scope>
    <source>
        <strain evidence="12 13">CY18W</strain>
    </source>
</reference>
<dbReference type="Proteomes" id="UP000650424">
    <property type="component" value="Unassembled WGS sequence"/>
</dbReference>
<feature type="transmembrane region" description="Helical" evidence="10">
    <location>
        <begin position="6"/>
        <end position="24"/>
    </location>
</feature>
<feature type="transmembrane region" description="Helical" evidence="10">
    <location>
        <begin position="31"/>
        <end position="51"/>
    </location>
</feature>
<protein>
    <submittedName>
        <fullName evidence="12">Na+/H+ antiporter</fullName>
    </submittedName>
</protein>
<comment type="subcellular location">
    <subcellularLocation>
        <location evidence="10">Cell inner membrane</location>
        <topology evidence="10">Multi-pass membrane protein</topology>
    </subcellularLocation>
    <subcellularLocation>
        <location evidence="1">Cell membrane</location>
        <topology evidence="1">Multi-pass membrane protein</topology>
    </subcellularLocation>
</comment>
<dbReference type="InterPro" id="IPR006153">
    <property type="entry name" value="Cation/H_exchanger_TM"/>
</dbReference>
<accession>A0ABR6ZX00</accession>
<comment type="similarity">
    <text evidence="10">Belongs to the monovalent cation:proton antiporter 1 (CPA1) transporter (TC 2.A.36) family.</text>
</comment>
<comment type="caution">
    <text evidence="10">Lacks conserved residue(s) required for the propagation of feature annotation.</text>
</comment>
<keyword evidence="4 10" id="KW-0812">Transmembrane</keyword>
<evidence type="ECO:0000256" key="10">
    <source>
        <dbReference type="RuleBase" id="RU366002"/>
    </source>
</evidence>
<keyword evidence="13" id="KW-1185">Reference proteome</keyword>
<evidence type="ECO:0000256" key="6">
    <source>
        <dbReference type="ARBA" id="ARBA00023053"/>
    </source>
</evidence>
<keyword evidence="9 10" id="KW-0739">Sodium transport</keyword>
<evidence type="ECO:0000256" key="8">
    <source>
        <dbReference type="ARBA" id="ARBA00023136"/>
    </source>
</evidence>
<dbReference type="EMBL" id="JACOGF010000015">
    <property type="protein sequence ID" value="MBC3920380.1"/>
    <property type="molecule type" value="Genomic_DNA"/>
</dbReference>
<dbReference type="PANTHER" id="PTHR10110:SF86">
    <property type="entry name" value="SODIUM_HYDROGEN EXCHANGER 7"/>
    <property type="match status" value="1"/>
</dbReference>
<dbReference type="Gene3D" id="6.10.140.1330">
    <property type="match status" value="1"/>
</dbReference>
<evidence type="ECO:0000256" key="5">
    <source>
        <dbReference type="ARBA" id="ARBA00022989"/>
    </source>
</evidence>
<dbReference type="RefSeq" id="WP_186949869.1">
    <property type="nucleotide sequence ID" value="NZ_JACOGF010000015.1"/>
</dbReference>
<dbReference type="PANTHER" id="PTHR10110">
    <property type="entry name" value="SODIUM/HYDROGEN EXCHANGER"/>
    <property type="match status" value="1"/>
</dbReference>
<keyword evidence="10" id="KW-0997">Cell inner membrane</keyword>
<evidence type="ECO:0000256" key="7">
    <source>
        <dbReference type="ARBA" id="ARBA00023065"/>
    </source>
</evidence>
<keyword evidence="10" id="KW-0050">Antiport</keyword>
<organism evidence="12 13">
    <name type="scientific">Undibacterium hunanense</name>
    <dbReference type="NCBI Taxonomy" id="2762292"/>
    <lineage>
        <taxon>Bacteria</taxon>
        <taxon>Pseudomonadati</taxon>
        <taxon>Pseudomonadota</taxon>
        <taxon>Betaproteobacteria</taxon>
        <taxon>Burkholderiales</taxon>
        <taxon>Oxalobacteraceae</taxon>
        <taxon>Undibacterium</taxon>
    </lineage>
</organism>
<feature type="domain" description="Cation/H+ exchanger transmembrane" evidence="11">
    <location>
        <begin position="13"/>
        <end position="403"/>
    </location>
</feature>
<feature type="transmembrane region" description="Helical" evidence="10">
    <location>
        <begin position="214"/>
        <end position="231"/>
    </location>
</feature>
<gene>
    <name evidence="12" type="ORF">H8L32_23150</name>
</gene>
<evidence type="ECO:0000256" key="2">
    <source>
        <dbReference type="ARBA" id="ARBA00022448"/>
    </source>
</evidence>
<dbReference type="Pfam" id="PF00999">
    <property type="entry name" value="Na_H_Exchanger"/>
    <property type="match status" value="1"/>
</dbReference>
<feature type="transmembrane region" description="Helical" evidence="10">
    <location>
        <begin position="308"/>
        <end position="335"/>
    </location>
</feature>
<dbReference type="InterPro" id="IPR004705">
    <property type="entry name" value="Cation/H_exchanger_CPA1_bac"/>
</dbReference>
<feature type="transmembrane region" description="Helical" evidence="10">
    <location>
        <begin position="185"/>
        <end position="207"/>
    </location>
</feature>
<keyword evidence="5 10" id="KW-1133">Transmembrane helix</keyword>
<comment type="caution">
    <text evidence="12">The sequence shown here is derived from an EMBL/GenBank/DDBJ whole genome shotgun (WGS) entry which is preliminary data.</text>
</comment>
<evidence type="ECO:0000256" key="9">
    <source>
        <dbReference type="ARBA" id="ARBA00023201"/>
    </source>
</evidence>
<keyword evidence="2 10" id="KW-0813">Transport</keyword>
<evidence type="ECO:0000313" key="12">
    <source>
        <dbReference type="EMBL" id="MBC3920380.1"/>
    </source>
</evidence>
<evidence type="ECO:0000256" key="1">
    <source>
        <dbReference type="ARBA" id="ARBA00004651"/>
    </source>
</evidence>
<name>A0ABR6ZX00_9BURK</name>
<feature type="transmembrane region" description="Helical" evidence="10">
    <location>
        <begin position="380"/>
        <end position="406"/>
    </location>
</feature>
<sequence>MSNVASFKLILLLLIAIIGLELLAKRFRLPPAAALIVGGAALAFVPGLPAVALDPELALVVFLPPLLMNGAYYIAWDDFKHHFRGIMLLAIGAVTFTTLLVGYCTHLLLPGLPWGCCFALGAIVSPPDAIAAKAVLERVKLPGKVMVLLEGESMLNDASGLVLYRFAVAAALTGAFSAVDAVANFSLLCIGGVVVGLVIGYAAIKLIKALSEPFLVIITSVLPAWICYIAAEELDVSGVMATVTYGMMLGWHQHDVVSATVRTQGVAFWRVLTFMLESLVFVFIGLSLRGVLDRIGGIERAFSEFAPAVTLVVGVVLISRFIWIFATDSVSALIATFLKKGGFQLDWRAAIIKSWAGMRGVVTLAAALALPTSLPGRDFILVTSFVVILVTVLIQGTSIGWLIALLNMKKDAQGEHVYLTEPQCWALLEAAQFSAVEARAYDSDGKLLHPRLLEQYGYRARISDLHRNAPELPVDARTAHYDIILAAIAAGREALLKLHRSRQLNDEMLHMLERDLDLQEIAAIHSRGD</sequence>
<evidence type="ECO:0000259" key="11">
    <source>
        <dbReference type="Pfam" id="PF00999"/>
    </source>
</evidence>
<dbReference type="InterPro" id="IPR018422">
    <property type="entry name" value="Cation/H_exchanger_CPA1"/>
</dbReference>
<keyword evidence="8 10" id="KW-0472">Membrane</keyword>
<keyword evidence="6 10" id="KW-0915">Sodium</keyword>
<dbReference type="NCBIfam" id="TIGR00831">
    <property type="entry name" value="a_cpa1"/>
    <property type="match status" value="1"/>
</dbReference>
<comment type="function">
    <text evidence="10">Na(+)/H(+) antiporter that extrudes sodium in exchange for external protons.</text>
</comment>
<proteinExistence type="inferred from homology"/>
<keyword evidence="7 10" id="KW-0406">Ion transport</keyword>
<evidence type="ECO:0000313" key="13">
    <source>
        <dbReference type="Proteomes" id="UP000650424"/>
    </source>
</evidence>
<keyword evidence="3" id="KW-1003">Cell membrane</keyword>
<feature type="transmembrane region" description="Helical" evidence="10">
    <location>
        <begin position="86"/>
        <end position="106"/>
    </location>
</feature>